<feature type="compositionally biased region" description="Basic residues" evidence="1">
    <location>
        <begin position="44"/>
        <end position="55"/>
    </location>
</feature>
<dbReference type="Proteomes" id="UP000554235">
    <property type="component" value="Unassembled WGS sequence"/>
</dbReference>
<organism evidence="2 3">
    <name type="scientific">Fusarium albosuccineum</name>
    <dbReference type="NCBI Taxonomy" id="1237068"/>
    <lineage>
        <taxon>Eukaryota</taxon>
        <taxon>Fungi</taxon>
        <taxon>Dikarya</taxon>
        <taxon>Ascomycota</taxon>
        <taxon>Pezizomycotina</taxon>
        <taxon>Sordariomycetes</taxon>
        <taxon>Hypocreomycetidae</taxon>
        <taxon>Hypocreales</taxon>
        <taxon>Nectriaceae</taxon>
        <taxon>Fusarium</taxon>
        <taxon>Fusarium decemcellulare species complex</taxon>
    </lineage>
</organism>
<feature type="region of interest" description="Disordered" evidence="1">
    <location>
        <begin position="31"/>
        <end position="55"/>
    </location>
</feature>
<comment type="caution">
    <text evidence="2">The sequence shown here is derived from an EMBL/GenBank/DDBJ whole genome shotgun (WGS) entry which is preliminary data.</text>
</comment>
<evidence type="ECO:0000313" key="2">
    <source>
        <dbReference type="EMBL" id="KAF4467766.1"/>
    </source>
</evidence>
<dbReference type="AlphaFoldDB" id="A0A8H4LFE0"/>
<protein>
    <submittedName>
        <fullName evidence="2">Uncharacterized protein</fullName>
    </submittedName>
</protein>
<sequence length="163" mass="17483">MAPAWLRTALTLQPCSNPQADIFTSLSLSLEEGENPSMPGPASRKLHAPKSRSRRVPVQNSLKVAFCRGLVECHPPHLDVVVVDLDTHLWLMAGAADTRENTTVLVRSPDQPHLTRFNLGTPSKRGDATASCGSSCVPDPKEHMAFVLVCLGAPTASFGPSPH</sequence>
<keyword evidence="3" id="KW-1185">Reference proteome</keyword>
<reference evidence="2 3" key="1">
    <citation type="submission" date="2020-01" db="EMBL/GenBank/DDBJ databases">
        <title>Identification and distribution of gene clusters putatively required for synthesis of sphingolipid metabolism inhibitors in phylogenetically diverse species of the filamentous fungus Fusarium.</title>
        <authorList>
            <person name="Kim H.-S."/>
            <person name="Busman M."/>
            <person name="Brown D.W."/>
            <person name="Divon H."/>
            <person name="Uhlig S."/>
            <person name="Proctor R.H."/>
        </authorList>
    </citation>
    <scope>NUCLEOTIDE SEQUENCE [LARGE SCALE GENOMIC DNA]</scope>
    <source>
        <strain evidence="2 3">NRRL 20459</strain>
    </source>
</reference>
<evidence type="ECO:0000313" key="3">
    <source>
        <dbReference type="Proteomes" id="UP000554235"/>
    </source>
</evidence>
<accession>A0A8H4LFE0</accession>
<dbReference type="EMBL" id="JAADYS010000697">
    <property type="protein sequence ID" value="KAF4467766.1"/>
    <property type="molecule type" value="Genomic_DNA"/>
</dbReference>
<gene>
    <name evidence="2" type="ORF">FALBO_5361</name>
</gene>
<evidence type="ECO:0000256" key="1">
    <source>
        <dbReference type="SAM" id="MobiDB-lite"/>
    </source>
</evidence>
<proteinExistence type="predicted"/>
<name>A0A8H4LFE0_9HYPO</name>